<organism evidence="2 3">
    <name type="scientific">Paramecium sonneborni</name>
    <dbReference type="NCBI Taxonomy" id="65129"/>
    <lineage>
        <taxon>Eukaryota</taxon>
        <taxon>Sar</taxon>
        <taxon>Alveolata</taxon>
        <taxon>Ciliophora</taxon>
        <taxon>Intramacronucleata</taxon>
        <taxon>Oligohymenophorea</taxon>
        <taxon>Peniculida</taxon>
        <taxon>Parameciidae</taxon>
        <taxon>Paramecium</taxon>
    </lineage>
</organism>
<evidence type="ECO:0000313" key="2">
    <source>
        <dbReference type="EMBL" id="CAD8108463.1"/>
    </source>
</evidence>
<protein>
    <submittedName>
        <fullName evidence="2">Uncharacterized protein</fullName>
    </submittedName>
</protein>
<evidence type="ECO:0000313" key="3">
    <source>
        <dbReference type="Proteomes" id="UP000692954"/>
    </source>
</evidence>
<proteinExistence type="predicted"/>
<dbReference type="EMBL" id="CAJJDN010000091">
    <property type="protein sequence ID" value="CAD8108463.1"/>
    <property type="molecule type" value="Genomic_DNA"/>
</dbReference>
<feature type="coiled-coil region" evidence="1">
    <location>
        <begin position="25"/>
        <end position="59"/>
    </location>
</feature>
<dbReference type="OrthoDB" id="295611at2759"/>
<dbReference type="AlphaFoldDB" id="A0A8S1Q128"/>
<keyword evidence="1" id="KW-0175">Coiled coil</keyword>
<reference evidence="2" key="1">
    <citation type="submission" date="2021-01" db="EMBL/GenBank/DDBJ databases">
        <authorList>
            <consortium name="Genoscope - CEA"/>
            <person name="William W."/>
        </authorList>
    </citation>
    <scope>NUCLEOTIDE SEQUENCE</scope>
</reference>
<sequence>MNNYDKSAKQRIAIDILKQYYSESSTQFNRELDSMQLRLDQSEREKQEAMKQFHLLSRNLNYNNESLDYHITQQNNRLFKTAKYALNGYETQSLNQESQYLQELPYISTNVAKPKKEPSVQTVIIKGSKVMDEQSKIFFQEENNIHSQSIINIMNDLSFHRRVQTTQDRPAQVVEIVKSKPYKTEGQSASVSFTKEIQKNEPLLLEQQYERINHIEFNQKEQINKDEKIDIKIDDLLQEIQDLVGNGSKNLEQTLISQKLKNQTERNNIQLVLDKGENFKPVSLLNTQIILKESKLLDSRVKEENLNNLDKLILDLCI</sequence>
<gene>
    <name evidence="2" type="ORF">PSON_ATCC_30995.1.T0910084</name>
</gene>
<evidence type="ECO:0000256" key="1">
    <source>
        <dbReference type="SAM" id="Coils"/>
    </source>
</evidence>
<dbReference type="Proteomes" id="UP000692954">
    <property type="component" value="Unassembled WGS sequence"/>
</dbReference>
<keyword evidence="3" id="KW-1185">Reference proteome</keyword>
<comment type="caution">
    <text evidence="2">The sequence shown here is derived from an EMBL/GenBank/DDBJ whole genome shotgun (WGS) entry which is preliminary data.</text>
</comment>
<name>A0A8S1Q128_9CILI</name>
<accession>A0A8S1Q128</accession>